<dbReference type="InterPro" id="IPR013094">
    <property type="entry name" value="AB_hydrolase_3"/>
</dbReference>
<evidence type="ECO:0000256" key="1">
    <source>
        <dbReference type="ARBA" id="ARBA00010515"/>
    </source>
</evidence>
<dbReference type="EMBL" id="WHWC01000019">
    <property type="protein sequence ID" value="KAG8364270.1"/>
    <property type="molecule type" value="Genomic_DNA"/>
</dbReference>
<reference evidence="4" key="1">
    <citation type="submission" date="2019-10" db="EMBL/GenBank/DDBJ databases">
        <authorList>
            <person name="Zhang R."/>
            <person name="Pan Y."/>
            <person name="Wang J."/>
            <person name="Ma R."/>
            <person name="Yu S."/>
        </authorList>
    </citation>
    <scope>NUCLEOTIDE SEQUENCE</scope>
    <source>
        <strain evidence="4">LA-IB0</strain>
        <tissue evidence="4">Leaf</tissue>
    </source>
</reference>
<evidence type="ECO:0000313" key="4">
    <source>
        <dbReference type="EMBL" id="KAG8364270.1"/>
    </source>
</evidence>
<dbReference type="Gene3D" id="3.40.50.1820">
    <property type="entry name" value="alpha/beta hydrolase"/>
    <property type="match status" value="2"/>
</dbReference>
<feature type="domain" description="Alpha/beta hydrolase fold-3" evidence="3">
    <location>
        <begin position="310"/>
        <end position="379"/>
    </location>
</feature>
<sequence length="478" mass="53960">MFSCKISTLILFTIFISHLHVQTSATQSILYDIYPFIRVYKNGTIQRFIGQDTVPPSFDPTTGVQSKDVKFAPNLNLTARIYLPRYANPAHKIPLLVYYHGGGFFTESAFSSTYHNHLNLLVAKANVIAVSINYRLAPENPLPIAYEDSWLALNWTFSHFKGSGNEKWLKKYADFGHVYLGGDSAGANIANQMAIRVGLEKPGYGIKVVGMFLNCPYFLGKRAIGNESNSAYVNVETQMKRLWLYAYPNSKSGLDDPLVNPGMDPDLKMVGCNRVLVFVVGNDVLRFRGWYYKDVLERSLWNGVVKVVEIAVSVNYQLAPENPFPIVYEDSWLALKWTFSHFKGSGNVKWLKKYADLEHVYLGGDSAGANIANQMAIRVGYGNMDHENLMKKLWLYAYQDRKPGLDDPLVNSGMDPDLKMVGCKRLLVFVAGNNALRFRGWYYKDVLEGSLWNGVVNVLEVKGKDHVFNLNTLQTLRP</sequence>
<protein>
    <recommendedName>
        <fullName evidence="3">Alpha/beta hydrolase fold-3 domain-containing protein</fullName>
    </recommendedName>
</protein>
<dbReference type="Proteomes" id="UP000826271">
    <property type="component" value="Unassembled WGS sequence"/>
</dbReference>
<dbReference type="AlphaFoldDB" id="A0AAV6WBH4"/>
<dbReference type="InterPro" id="IPR029058">
    <property type="entry name" value="AB_hydrolase_fold"/>
</dbReference>
<dbReference type="PANTHER" id="PTHR23024:SF467">
    <property type="entry name" value="CARBOXYLESTERASE 12-RELATED"/>
    <property type="match status" value="1"/>
</dbReference>
<gene>
    <name evidence="4" type="ORF">BUALT_Bualt19G0110800</name>
</gene>
<dbReference type="GO" id="GO:0016787">
    <property type="term" value="F:hydrolase activity"/>
    <property type="evidence" value="ECO:0007669"/>
    <property type="project" value="InterPro"/>
</dbReference>
<keyword evidence="5" id="KW-1185">Reference proteome</keyword>
<name>A0AAV6WBH4_9LAMI</name>
<comment type="caution">
    <text evidence="4">The sequence shown here is derived from an EMBL/GenBank/DDBJ whole genome shotgun (WGS) entry which is preliminary data.</text>
</comment>
<dbReference type="PANTHER" id="PTHR23024">
    <property type="entry name" value="ARYLACETAMIDE DEACETYLASE"/>
    <property type="match status" value="1"/>
</dbReference>
<keyword evidence="2" id="KW-0732">Signal</keyword>
<proteinExistence type="inferred from homology"/>
<evidence type="ECO:0000256" key="2">
    <source>
        <dbReference type="SAM" id="SignalP"/>
    </source>
</evidence>
<feature type="signal peptide" evidence="2">
    <location>
        <begin position="1"/>
        <end position="26"/>
    </location>
</feature>
<evidence type="ECO:0000313" key="5">
    <source>
        <dbReference type="Proteomes" id="UP000826271"/>
    </source>
</evidence>
<dbReference type="Pfam" id="PF07859">
    <property type="entry name" value="Abhydrolase_3"/>
    <property type="match status" value="2"/>
</dbReference>
<dbReference type="SUPFAM" id="SSF53474">
    <property type="entry name" value="alpha/beta-Hydrolases"/>
    <property type="match status" value="2"/>
</dbReference>
<organism evidence="4 5">
    <name type="scientific">Buddleja alternifolia</name>
    <dbReference type="NCBI Taxonomy" id="168488"/>
    <lineage>
        <taxon>Eukaryota</taxon>
        <taxon>Viridiplantae</taxon>
        <taxon>Streptophyta</taxon>
        <taxon>Embryophyta</taxon>
        <taxon>Tracheophyta</taxon>
        <taxon>Spermatophyta</taxon>
        <taxon>Magnoliopsida</taxon>
        <taxon>eudicotyledons</taxon>
        <taxon>Gunneridae</taxon>
        <taxon>Pentapetalae</taxon>
        <taxon>asterids</taxon>
        <taxon>lamiids</taxon>
        <taxon>Lamiales</taxon>
        <taxon>Scrophulariaceae</taxon>
        <taxon>Buddlejeae</taxon>
        <taxon>Buddleja</taxon>
    </lineage>
</organism>
<dbReference type="InterPro" id="IPR050466">
    <property type="entry name" value="Carboxylest/Gibb_receptor"/>
</dbReference>
<evidence type="ECO:0000259" key="3">
    <source>
        <dbReference type="Pfam" id="PF07859"/>
    </source>
</evidence>
<feature type="domain" description="Alpha/beta hydrolase fold-3" evidence="3">
    <location>
        <begin position="96"/>
        <end position="298"/>
    </location>
</feature>
<comment type="similarity">
    <text evidence="1">Belongs to the 'GDXG' lipolytic enzyme family.</text>
</comment>
<feature type="chain" id="PRO_5043697844" description="Alpha/beta hydrolase fold-3 domain-containing protein" evidence="2">
    <location>
        <begin position="27"/>
        <end position="478"/>
    </location>
</feature>
<accession>A0AAV6WBH4</accession>